<evidence type="ECO:0000313" key="2">
    <source>
        <dbReference type="EMBL" id="MBA6151858.1"/>
    </source>
</evidence>
<dbReference type="RefSeq" id="WP_182202666.1">
    <property type="nucleotide sequence ID" value="NZ_JACGLT010000002.1"/>
</dbReference>
<proteinExistence type="predicted"/>
<sequence length="133" mass="15126">MKASTFIIKLVFLFLLLTAFKCDDQDSNSRSCDDYISKLEQMKAEIKDLGEASVCDKNFECRSIALGSKPCGGPWSYLVYSTSIDTLTLHNLVEAHNKLEREYNTACQQYSDCMMVKPPLRIECEDNKCIAIY</sequence>
<accession>A0A7W2R2R1</accession>
<feature type="signal peptide" evidence="1">
    <location>
        <begin position="1"/>
        <end position="24"/>
    </location>
</feature>
<reference evidence="2 3" key="1">
    <citation type="submission" date="2020-07" db="EMBL/GenBank/DDBJ databases">
        <title>Bacterium isolated from marine sediment.</title>
        <authorList>
            <person name="Shang D."/>
        </authorList>
    </citation>
    <scope>NUCLEOTIDE SEQUENCE [LARGE SCALE GENOMIC DNA]</scope>
    <source>
        <strain evidence="2 3">F6074</strain>
    </source>
</reference>
<keyword evidence="1" id="KW-0732">Signal</keyword>
<protein>
    <submittedName>
        <fullName evidence="2">Uncharacterized protein</fullName>
    </submittedName>
</protein>
<name>A0A7W2R2R1_9FLAO</name>
<evidence type="ECO:0000313" key="3">
    <source>
        <dbReference type="Proteomes" id="UP000541857"/>
    </source>
</evidence>
<dbReference type="AlphaFoldDB" id="A0A7W2R2R1"/>
<evidence type="ECO:0000256" key="1">
    <source>
        <dbReference type="SAM" id="SignalP"/>
    </source>
</evidence>
<dbReference type="Proteomes" id="UP000541857">
    <property type="component" value="Unassembled WGS sequence"/>
</dbReference>
<feature type="chain" id="PRO_5031053305" evidence="1">
    <location>
        <begin position="25"/>
        <end position="133"/>
    </location>
</feature>
<gene>
    <name evidence="2" type="ORF">H3Z82_03870</name>
</gene>
<keyword evidence="3" id="KW-1185">Reference proteome</keyword>
<organism evidence="2 3">
    <name type="scientific">Gelidibacter maritimus</name>
    <dbReference type="NCBI Taxonomy" id="2761487"/>
    <lineage>
        <taxon>Bacteria</taxon>
        <taxon>Pseudomonadati</taxon>
        <taxon>Bacteroidota</taxon>
        <taxon>Flavobacteriia</taxon>
        <taxon>Flavobacteriales</taxon>
        <taxon>Flavobacteriaceae</taxon>
        <taxon>Gelidibacter</taxon>
    </lineage>
</organism>
<dbReference type="EMBL" id="JACGLT010000002">
    <property type="protein sequence ID" value="MBA6151858.1"/>
    <property type="molecule type" value="Genomic_DNA"/>
</dbReference>
<comment type="caution">
    <text evidence="2">The sequence shown here is derived from an EMBL/GenBank/DDBJ whole genome shotgun (WGS) entry which is preliminary data.</text>
</comment>